<feature type="transmembrane region" description="Helical" evidence="1">
    <location>
        <begin position="119"/>
        <end position="137"/>
    </location>
</feature>
<protein>
    <submittedName>
        <fullName evidence="2">Uncharacterized protein</fullName>
    </submittedName>
</protein>
<gene>
    <name evidence="2" type="ORF">ENQ76_02950</name>
</gene>
<keyword evidence="1" id="KW-0472">Membrane</keyword>
<reference evidence="2" key="1">
    <citation type="journal article" date="2020" name="mSystems">
        <title>Genome- and Community-Level Interaction Insights into Carbon Utilization and Element Cycling Functions of Hydrothermarchaeota in Hydrothermal Sediment.</title>
        <authorList>
            <person name="Zhou Z."/>
            <person name="Liu Y."/>
            <person name="Xu W."/>
            <person name="Pan J."/>
            <person name="Luo Z.H."/>
            <person name="Li M."/>
        </authorList>
    </citation>
    <scope>NUCLEOTIDE SEQUENCE [LARGE SCALE GENOMIC DNA]</scope>
    <source>
        <strain evidence="2">SpSt-339</strain>
    </source>
</reference>
<accession>A0A7C2P1V3</accession>
<organism evidence="2">
    <name type="scientific">Schlesneria paludicola</name>
    <dbReference type="NCBI Taxonomy" id="360056"/>
    <lineage>
        <taxon>Bacteria</taxon>
        <taxon>Pseudomonadati</taxon>
        <taxon>Planctomycetota</taxon>
        <taxon>Planctomycetia</taxon>
        <taxon>Planctomycetales</taxon>
        <taxon>Planctomycetaceae</taxon>
        <taxon>Schlesneria</taxon>
    </lineage>
</organism>
<comment type="caution">
    <text evidence="2">The sequence shown here is derived from an EMBL/GenBank/DDBJ whole genome shotgun (WGS) entry which is preliminary data.</text>
</comment>
<dbReference type="AlphaFoldDB" id="A0A7C2P1V3"/>
<feature type="transmembrane region" description="Helical" evidence="1">
    <location>
        <begin position="75"/>
        <end position="99"/>
    </location>
</feature>
<dbReference type="EMBL" id="DSOK01000091">
    <property type="protein sequence ID" value="HEN14413.1"/>
    <property type="molecule type" value="Genomic_DNA"/>
</dbReference>
<evidence type="ECO:0000256" key="1">
    <source>
        <dbReference type="SAM" id="Phobius"/>
    </source>
</evidence>
<name>A0A7C2P1V3_9PLAN</name>
<keyword evidence="1" id="KW-0812">Transmembrane</keyword>
<proteinExistence type="predicted"/>
<keyword evidence="1" id="KW-1133">Transmembrane helix</keyword>
<sequence>MTTPPVPKPPPPAAPPPISSYDTLRADQIVATAERLVRRIEERFPASGLRNVAESLTDVARKAMQRSERIRRPFYLMRLVATVLIGCLLGLLGAMAFQVKIRADDELFQFEHFVQTLEAGLGSMVFIGAAIVYLGSLERRWKRERLLAAMRELRALAHIVDMHQLTKDPESTHQSRPTASSPKRTLTTFELGRYLDYCSELLSLISKVGAIYVQEFPDPVALDAADQLAQLTNDLSRTIWQKIMILDRAVEAAPTRPAPSSAGDAVSP</sequence>
<evidence type="ECO:0000313" key="2">
    <source>
        <dbReference type="EMBL" id="HEN14413.1"/>
    </source>
</evidence>